<evidence type="ECO:0000256" key="1">
    <source>
        <dbReference type="SAM" id="Coils"/>
    </source>
</evidence>
<dbReference type="EMBL" id="CACRUH010000011">
    <property type="protein sequence ID" value="VYT67088.1"/>
    <property type="molecule type" value="Genomic_DNA"/>
</dbReference>
<protein>
    <submittedName>
        <fullName evidence="2">Uncharacterized protein</fullName>
    </submittedName>
</protein>
<name>A0A6N2YMQ4_9FIRM</name>
<dbReference type="AlphaFoldDB" id="A0A6N2YMQ4"/>
<organism evidence="2">
    <name type="scientific">Hungatella hathewayi</name>
    <dbReference type="NCBI Taxonomy" id="154046"/>
    <lineage>
        <taxon>Bacteria</taxon>
        <taxon>Bacillati</taxon>
        <taxon>Bacillota</taxon>
        <taxon>Clostridia</taxon>
        <taxon>Lachnospirales</taxon>
        <taxon>Lachnospiraceae</taxon>
        <taxon>Hungatella</taxon>
    </lineage>
</organism>
<keyword evidence="1" id="KW-0175">Coiled coil</keyword>
<sequence>MNNDEKLDLILSEMKNMRDDITDIKLTLENVTNKNIQILAEGHQIINRRLDDAIKAESNIEMTRIKLNIIEEEIKKLKKAVGI</sequence>
<proteinExistence type="predicted"/>
<dbReference type="RefSeq" id="WP_156832201.1">
    <property type="nucleotide sequence ID" value="NZ_CACRUH010000011.1"/>
</dbReference>
<gene>
    <name evidence="2" type="ORF">CHLFYP18_05274</name>
</gene>
<reference evidence="2" key="1">
    <citation type="submission" date="2019-11" db="EMBL/GenBank/DDBJ databases">
        <authorList>
            <person name="Feng L."/>
        </authorList>
    </citation>
    <scope>NUCLEOTIDE SEQUENCE</scope>
    <source>
        <strain evidence="2">ChathewayiLFYP18</strain>
    </source>
</reference>
<evidence type="ECO:0000313" key="2">
    <source>
        <dbReference type="EMBL" id="VYT67088.1"/>
    </source>
</evidence>
<accession>A0A6N2YMQ4</accession>
<feature type="coiled-coil region" evidence="1">
    <location>
        <begin position="14"/>
        <end position="80"/>
    </location>
</feature>